<evidence type="ECO:0000256" key="7">
    <source>
        <dbReference type="ARBA" id="ARBA00023170"/>
    </source>
</evidence>
<dbReference type="GO" id="GO:0004930">
    <property type="term" value="F:G protein-coupled receptor activity"/>
    <property type="evidence" value="ECO:0007669"/>
    <property type="project" value="UniProtKB-KW"/>
</dbReference>
<keyword evidence="5" id="KW-0297">G-protein coupled receptor</keyword>
<evidence type="ECO:0000256" key="8">
    <source>
        <dbReference type="ARBA" id="ARBA00023224"/>
    </source>
</evidence>
<gene>
    <name evidence="11" type="ORF">OTU49_003904</name>
</gene>
<keyword evidence="7" id="KW-0675">Receptor</keyword>
<dbReference type="EMBL" id="JARKIK010000039">
    <property type="protein sequence ID" value="KAK8738487.1"/>
    <property type="molecule type" value="Genomic_DNA"/>
</dbReference>
<comment type="caution">
    <text evidence="11">The sequence shown here is derived from an EMBL/GenBank/DDBJ whole genome shotgun (WGS) entry which is preliminary data.</text>
</comment>
<dbReference type="GO" id="GO:0016020">
    <property type="term" value="C:membrane"/>
    <property type="evidence" value="ECO:0007669"/>
    <property type="project" value="UniProtKB-SubCell"/>
</dbReference>
<keyword evidence="4 9" id="KW-1133">Transmembrane helix</keyword>
<evidence type="ECO:0000313" key="11">
    <source>
        <dbReference type="EMBL" id="KAK8738487.1"/>
    </source>
</evidence>
<evidence type="ECO:0000256" key="4">
    <source>
        <dbReference type="ARBA" id="ARBA00022989"/>
    </source>
</evidence>
<evidence type="ECO:0000256" key="3">
    <source>
        <dbReference type="ARBA" id="ARBA00022692"/>
    </source>
</evidence>
<feature type="domain" description="G-protein coupled receptors family 1 profile" evidence="10">
    <location>
        <begin position="1"/>
        <end position="139"/>
    </location>
</feature>
<proteinExistence type="inferred from homology"/>
<feature type="non-terminal residue" evidence="11">
    <location>
        <position position="1"/>
    </location>
</feature>
<feature type="transmembrane region" description="Helical" evidence="9">
    <location>
        <begin position="35"/>
        <end position="58"/>
    </location>
</feature>
<dbReference type="Pfam" id="PF00001">
    <property type="entry name" value="7tm_1"/>
    <property type="match status" value="1"/>
</dbReference>
<sequence>LVMLVSVTSLATISFDRMVGVVSPFHQHLKRRHSLAIIVIIWVVSAMLSVPFGLYRVYTVREWKDLTERTCGEEDDKIRVWWVVSITGLTWLPLVIMVVSYTTIFVSFKRTNFRRTFNKREHPAIVHLKQRVVRMMFVV</sequence>
<dbReference type="SUPFAM" id="SSF81321">
    <property type="entry name" value="Family A G protein-coupled receptor-like"/>
    <property type="match status" value="1"/>
</dbReference>
<dbReference type="PROSITE" id="PS50262">
    <property type="entry name" value="G_PROTEIN_RECEP_F1_2"/>
    <property type="match status" value="1"/>
</dbReference>
<comment type="subcellular location">
    <subcellularLocation>
        <location evidence="1">Membrane</location>
        <topology evidence="1">Multi-pass membrane protein</topology>
    </subcellularLocation>
</comment>
<reference evidence="11 12" key="1">
    <citation type="journal article" date="2024" name="BMC Genomics">
        <title>Genome assembly of redclaw crayfish (Cherax quadricarinatus) provides insights into its immune adaptation and hypoxia tolerance.</title>
        <authorList>
            <person name="Liu Z."/>
            <person name="Zheng J."/>
            <person name="Li H."/>
            <person name="Fang K."/>
            <person name="Wang S."/>
            <person name="He J."/>
            <person name="Zhou D."/>
            <person name="Weng S."/>
            <person name="Chi M."/>
            <person name="Gu Z."/>
            <person name="He J."/>
            <person name="Li F."/>
            <person name="Wang M."/>
        </authorList>
    </citation>
    <scope>NUCLEOTIDE SEQUENCE [LARGE SCALE GENOMIC DNA]</scope>
    <source>
        <strain evidence="11">ZL_2023a</strain>
    </source>
</reference>
<organism evidence="11 12">
    <name type="scientific">Cherax quadricarinatus</name>
    <name type="common">Australian red claw crayfish</name>
    <dbReference type="NCBI Taxonomy" id="27406"/>
    <lineage>
        <taxon>Eukaryota</taxon>
        <taxon>Metazoa</taxon>
        <taxon>Ecdysozoa</taxon>
        <taxon>Arthropoda</taxon>
        <taxon>Crustacea</taxon>
        <taxon>Multicrustacea</taxon>
        <taxon>Malacostraca</taxon>
        <taxon>Eumalacostraca</taxon>
        <taxon>Eucarida</taxon>
        <taxon>Decapoda</taxon>
        <taxon>Pleocyemata</taxon>
        <taxon>Astacidea</taxon>
        <taxon>Parastacoidea</taxon>
        <taxon>Parastacidae</taxon>
        <taxon>Cherax</taxon>
    </lineage>
</organism>
<evidence type="ECO:0000256" key="2">
    <source>
        <dbReference type="ARBA" id="ARBA00010663"/>
    </source>
</evidence>
<protein>
    <recommendedName>
        <fullName evidence="10">G-protein coupled receptors family 1 profile domain-containing protein</fullName>
    </recommendedName>
</protein>
<dbReference type="InterPro" id="IPR017452">
    <property type="entry name" value="GPCR_Rhodpsn_7TM"/>
</dbReference>
<dbReference type="Gene3D" id="1.20.1070.10">
    <property type="entry name" value="Rhodopsin 7-helix transmembrane proteins"/>
    <property type="match status" value="1"/>
</dbReference>
<keyword evidence="8" id="KW-0807">Transducer</keyword>
<evidence type="ECO:0000313" key="12">
    <source>
        <dbReference type="Proteomes" id="UP001445076"/>
    </source>
</evidence>
<dbReference type="PANTHER" id="PTHR24235:SF12">
    <property type="entry name" value="G-PROTEIN COUPLED RECEPTORS FAMILY 1 PROFILE DOMAIN-CONTAINING PROTEIN"/>
    <property type="match status" value="1"/>
</dbReference>
<evidence type="ECO:0000259" key="10">
    <source>
        <dbReference type="PROSITE" id="PS50262"/>
    </source>
</evidence>
<keyword evidence="12" id="KW-1185">Reference proteome</keyword>
<dbReference type="PANTHER" id="PTHR24235">
    <property type="entry name" value="NEUROPEPTIDE Y RECEPTOR"/>
    <property type="match status" value="1"/>
</dbReference>
<feature type="non-terminal residue" evidence="11">
    <location>
        <position position="139"/>
    </location>
</feature>
<evidence type="ECO:0000256" key="1">
    <source>
        <dbReference type="ARBA" id="ARBA00004141"/>
    </source>
</evidence>
<keyword evidence="6 9" id="KW-0472">Membrane</keyword>
<evidence type="ECO:0000256" key="5">
    <source>
        <dbReference type="ARBA" id="ARBA00023040"/>
    </source>
</evidence>
<evidence type="ECO:0000256" key="6">
    <source>
        <dbReference type="ARBA" id="ARBA00023136"/>
    </source>
</evidence>
<dbReference type="AlphaFoldDB" id="A0AAW0X3N3"/>
<feature type="transmembrane region" description="Helical" evidence="9">
    <location>
        <begin position="78"/>
        <end position="106"/>
    </location>
</feature>
<dbReference type="Proteomes" id="UP001445076">
    <property type="component" value="Unassembled WGS sequence"/>
</dbReference>
<name>A0AAW0X3N3_CHEQU</name>
<comment type="similarity">
    <text evidence="2">Belongs to the G-protein coupled receptor 1 family.</text>
</comment>
<evidence type="ECO:0000256" key="9">
    <source>
        <dbReference type="SAM" id="Phobius"/>
    </source>
</evidence>
<accession>A0AAW0X3N3</accession>
<keyword evidence="3 9" id="KW-0812">Transmembrane</keyword>
<dbReference type="InterPro" id="IPR000276">
    <property type="entry name" value="GPCR_Rhodpsn"/>
</dbReference>